<dbReference type="CDD" id="cd00405">
    <property type="entry name" value="PRAI"/>
    <property type="match status" value="1"/>
</dbReference>
<sequence length="212" mass="22347">MLRTRIKFCGLRRAVDIASAVDCGVDAIGFVLVPASPRFIRAEDAATLRTRLPPFVSAVALFKDQDAASVQDAIDTLRPDLLQFHGGEPAGFCASFGLPYLKSVAMRGKVSLKAEARRHAGAAGLLLDGHAPGEMGGQGETFDWAALPAVNKPLILAGGLTPRNVAKGIALMQPYGVDVSSGIESRPGVKNATAMRDFVAAVRRADARRAKP</sequence>
<dbReference type="AlphaFoldDB" id="A0A1H8ZZW9"/>
<dbReference type="PANTHER" id="PTHR42894">
    <property type="entry name" value="N-(5'-PHOSPHORIBOSYL)ANTHRANILATE ISOMERASE"/>
    <property type="match status" value="1"/>
</dbReference>
<gene>
    <name evidence="9" type="primary">trpF</name>
    <name evidence="11" type="ORF">SAMN04488038_101221</name>
</gene>
<feature type="domain" description="N-(5'phosphoribosyl) anthranilate isomerase (PRAI)" evidence="10">
    <location>
        <begin position="7"/>
        <end position="200"/>
    </location>
</feature>
<evidence type="ECO:0000256" key="8">
    <source>
        <dbReference type="ARBA" id="ARBA00023235"/>
    </source>
</evidence>
<dbReference type="InterPro" id="IPR011060">
    <property type="entry name" value="RibuloseP-bd_barrel"/>
</dbReference>
<dbReference type="EMBL" id="FOFS01000001">
    <property type="protein sequence ID" value="SEP69895.1"/>
    <property type="molecule type" value="Genomic_DNA"/>
</dbReference>
<dbReference type="HAMAP" id="MF_00135">
    <property type="entry name" value="PRAI"/>
    <property type="match status" value="1"/>
</dbReference>
<dbReference type="OrthoDB" id="9796196at2"/>
<evidence type="ECO:0000256" key="3">
    <source>
        <dbReference type="ARBA" id="ARBA00012572"/>
    </source>
</evidence>
<evidence type="ECO:0000256" key="6">
    <source>
        <dbReference type="ARBA" id="ARBA00022822"/>
    </source>
</evidence>
<keyword evidence="7 9" id="KW-0057">Aromatic amino acid biosynthesis</keyword>
<dbReference type="InterPro" id="IPR044643">
    <property type="entry name" value="TrpF_fam"/>
</dbReference>
<dbReference type="RefSeq" id="WP_093280854.1">
    <property type="nucleotide sequence ID" value="NZ_FOFS01000001.1"/>
</dbReference>
<reference evidence="11 12" key="1">
    <citation type="submission" date="2016-10" db="EMBL/GenBank/DDBJ databases">
        <authorList>
            <person name="de Groot N.N."/>
        </authorList>
    </citation>
    <scope>NUCLEOTIDE SEQUENCE [LARGE SCALE GENOMIC DNA]</scope>
    <source>
        <strain evidence="11 12">DSM 25927</strain>
    </source>
</reference>
<dbReference type="UniPathway" id="UPA00035">
    <property type="reaction ID" value="UER00042"/>
</dbReference>
<comment type="catalytic activity">
    <reaction evidence="1 9">
        <text>N-(5-phospho-beta-D-ribosyl)anthranilate = 1-(2-carboxyphenylamino)-1-deoxy-D-ribulose 5-phosphate</text>
        <dbReference type="Rhea" id="RHEA:21540"/>
        <dbReference type="ChEBI" id="CHEBI:18277"/>
        <dbReference type="ChEBI" id="CHEBI:58613"/>
        <dbReference type="EC" id="5.3.1.24"/>
    </reaction>
</comment>
<dbReference type="Gene3D" id="3.20.20.70">
    <property type="entry name" value="Aldolase class I"/>
    <property type="match status" value="1"/>
</dbReference>
<evidence type="ECO:0000259" key="10">
    <source>
        <dbReference type="Pfam" id="PF00697"/>
    </source>
</evidence>
<evidence type="ECO:0000256" key="5">
    <source>
        <dbReference type="ARBA" id="ARBA00022605"/>
    </source>
</evidence>
<dbReference type="SUPFAM" id="SSF51366">
    <property type="entry name" value="Ribulose-phoshate binding barrel"/>
    <property type="match status" value="1"/>
</dbReference>
<evidence type="ECO:0000256" key="9">
    <source>
        <dbReference type="HAMAP-Rule" id="MF_00135"/>
    </source>
</evidence>
<dbReference type="Pfam" id="PF00697">
    <property type="entry name" value="PRAI"/>
    <property type="match status" value="1"/>
</dbReference>
<dbReference type="EC" id="5.3.1.24" evidence="3 9"/>
<keyword evidence="12" id="KW-1185">Reference proteome</keyword>
<dbReference type="GO" id="GO:0000162">
    <property type="term" value="P:L-tryptophan biosynthetic process"/>
    <property type="evidence" value="ECO:0007669"/>
    <property type="project" value="UniProtKB-UniRule"/>
</dbReference>
<accession>A0A1H8ZZW9</accession>
<evidence type="ECO:0000256" key="4">
    <source>
        <dbReference type="ARBA" id="ARBA00022272"/>
    </source>
</evidence>
<keyword evidence="8 9" id="KW-0413">Isomerase</keyword>
<dbReference type="GO" id="GO:0004640">
    <property type="term" value="F:phosphoribosylanthranilate isomerase activity"/>
    <property type="evidence" value="ECO:0007669"/>
    <property type="project" value="UniProtKB-UniRule"/>
</dbReference>
<keyword evidence="5 9" id="KW-0028">Amino-acid biosynthesis</keyword>
<comment type="pathway">
    <text evidence="2 9">Amino-acid biosynthesis; L-tryptophan biosynthesis; L-tryptophan from chorismate: step 3/5.</text>
</comment>
<evidence type="ECO:0000313" key="12">
    <source>
        <dbReference type="Proteomes" id="UP000199233"/>
    </source>
</evidence>
<dbReference type="Proteomes" id="UP000199233">
    <property type="component" value="Unassembled WGS sequence"/>
</dbReference>
<dbReference type="STRING" id="489703.SAMN04488038_101221"/>
<evidence type="ECO:0000256" key="7">
    <source>
        <dbReference type="ARBA" id="ARBA00023141"/>
    </source>
</evidence>
<dbReference type="PANTHER" id="PTHR42894:SF1">
    <property type="entry name" value="N-(5'-PHOSPHORIBOSYL)ANTHRANILATE ISOMERASE"/>
    <property type="match status" value="1"/>
</dbReference>
<evidence type="ECO:0000313" key="11">
    <source>
        <dbReference type="EMBL" id="SEP69895.1"/>
    </source>
</evidence>
<dbReference type="InterPro" id="IPR013785">
    <property type="entry name" value="Aldolase_TIM"/>
</dbReference>
<evidence type="ECO:0000256" key="1">
    <source>
        <dbReference type="ARBA" id="ARBA00001164"/>
    </source>
</evidence>
<proteinExistence type="inferred from homology"/>
<organism evidence="11 12">
    <name type="scientific">Solimonas aquatica</name>
    <dbReference type="NCBI Taxonomy" id="489703"/>
    <lineage>
        <taxon>Bacteria</taxon>
        <taxon>Pseudomonadati</taxon>
        <taxon>Pseudomonadota</taxon>
        <taxon>Gammaproteobacteria</taxon>
        <taxon>Nevskiales</taxon>
        <taxon>Nevskiaceae</taxon>
        <taxon>Solimonas</taxon>
    </lineage>
</organism>
<evidence type="ECO:0000256" key="2">
    <source>
        <dbReference type="ARBA" id="ARBA00004664"/>
    </source>
</evidence>
<dbReference type="InterPro" id="IPR001240">
    <property type="entry name" value="PRAI_dom"/>
</dbReference>
<protein>
    <recommendedName>
        <fullName evidence="4 9">N-(5'-phosphoribosyl)anthranilate isomerase</fullName>
        <shortName evidence="9">PRAI</shortName>
        <ecNumber evidence="3 9">5.3.1.24</ecNumber>
    </recommendedName>
</protein>
<name>A0A1H8ZZW9_9GAMM</name>
<comment type="similarity">
    <text evidence="9">Belongs to the TrpF family.</text>
</comment>
<dbReference type="NCBIfam" id="NF002298">
    <property type="entry name" value="PRK01222.1-4"/>
    <property type="match status" value="1"/>
</dbReference>
<keyword evidence="6 9" id="KW-0822">Tryptophan biosynthesis</keyword>